<organism evidence="1 2">
    <name type="scientific">Adlercreutzia equolifaciens subsp. celatus</name>
    <dbReference type="NCBI Taxonomy" id="394340"/>
    <lineage>
        <taxon>Bacteria</taxon>
        <taxon>Bacillati</taxon>
        <taxon>Actinomycetota</taxon>
        <taxon>Coriobacteriia</taxon>
        <taxon>Eggerthellales</taxon>
        <taxon>Eggerthellaceae</taxon>
        <taxon>Adlercreutzia</taxon>
    </lineage>
</organism>
<accession>A0A369NY04</accession>
<reference evidence="1 2" key="1">
    <citation type="journal article" date="2018" name="Elife">
        <title>Discovery and characterization of a prevalent human gut bacterial enzyme sufficient for the inactivation of a family of plant toxins.</title>
        <authorList>
            <person name="Koppel N."/>
            <person name="Bisanz J.E."/>
            <person name="Pandelia M.E."/>
            <person name="Turnbaugh P.J."/>
            <person name="Balskus E.P."/>
        </authorList>
    </citation>
    <scope>NUCLEOTIDE SEQUENCE [LARGE SCALE GENOMIC DNA]</scope>
    <source>
        <strain evidence="1 2">OB21 GAM 11</strain>
    </source>
</reference>
<sequence>MLDSGTDRVNYGDLLTAPTGFHLDFALGTTYSLDLDALMSACLSLGLSTSLDSAIADNPMALFAALSEMRGKLVVFCEKGKVRFSGAYKQLYSQIEDSIVEVDLRGENGQDYPSFHPKLWILRFLSNERPEKAMYRVCILSRNLTFDASWDVAGTLHADAKPIKDIMSGYRASGGSSLQGTLEVLANYASNGKGADFIQQSVERIALELPRMHLKTEDRAWSLKHPLLFSGQWANNGNRFSKQFNALLGKSRRAIIVSPFLSDDLTRTNPLNSVCRALQRGLDEEGTYLVTRRSALLGQSSNLPLLLKIPIYTVRNELVDDNDESLLQDALTDQAASQQNDDARNLWRAEPRDIHAKIFVFEEVDATGKPSTHLFYGSANATRRGMETNDEVMVHLVSEKDGSFDKILQDLGLDEESQQRGSLFERLSLESVENIVDQEPRKDSEIERAFAHFLRRVEIDMTITDSAQEYDVTLRINNADAPTLSGGTIRYSLITQTAEKCLQANSNELVFNHVLIEHLTEFVRITFAPASSEESSVPSSGIVKCSLNGTSQQILEKRRSALFKKVCAKDENALLEYLNFRLSDNPELYASVISRARQGGSTHGLSLKLEGLYENLIEAFRTDAKNASALIKDCLSMLEEDSNDLGGLRAMLEAFGTVKEG</sequence>
<proteinExistence type="predicted"/>
<dbReference type="AlphaFoldDB" id="A0A369NY04"/>
<name>A0A369NY04_9ACTN</name>
<protein>
    <recommendedName>
        <fullName evidence="3">PLD phosphodiesterase domain-containing protein</fullName>
    </recommendedName>
</protein>
<dbReference type="Gene3D" id="3.30.870.10">
    <property type="entry name" value="Endonuclease Chain A"/>
    <property type="match status" value="1"/>
</dbReference>
<dbReference type="Proteomes" id="UP000253805">
    <property type="component" value="Unassembled WGS sequence"/>
</dbReference>
<evidence type="ECO:0000313" key="1">
    <source>
        <dbReference type="EMBL" id="RDC42430.1"/>
    </source>
</evidence>
<dbReference type="RefSeq" id="WP_114549545.1">
    <property type="nucleotide sequence ID" value="NZ_PPUT01000029.1"/>
</dbReference>
<gene>
    <name evidence="1" type="ORF">C1850_09745</name>
</gene>
<evidence type="ECO:0008006" key="3">
    <source>
        <dbReference type="Google" id="ProtNLM"/>
    </source>
</evidence>
<evidence type="ECO:0000313" key="2">
    <source>
        <dbReference type="Proteomes" id="UP000253805"/>
    </source>
</evidence>
<comment type="caution">
    <text evidence="1">The sequence shown here is derived from an EMBL/GenBank/DDBJ whole genome shotgun (WGS) entry which is preliminary data.</text>
</comment>
<dbReference type="EMBL" id="PPUT01000029">
    <property type="protein sequence ID" value="RDC42430.1"/>
    <property type="molecule type" value="Genomic_DNA"/>
</dbReference>